<dbReference type="EMBL" id="CAJZBQ010000005">
    <property type="protein sequence ID" value="CAG9312337.1"/>
    <property type="molecule type" value="Genomic_DNA"/>
</dbReference>
<name>A0AAU9IGF1_9CILI</name>
<protein>
    <recommendedName>
        <fullName evidence="4">Dickkopf N-terminal cysteine-rich domain-containing protein</fullName>
    </recommendedName>
</protein>
<keyword evidence="1" id="KW-0732">Signal</keyword>
<gene>
    <name evidence="2" type="ORF">BSTOLATCC_MIC5579</name>
</gene>
<dbReference type="AlphaFoldDB" id="A0AAU9IGF1"/>
<organism evidence="2 3">
    <name type="scientific">Blepharisma stoltei</name>
    <dbReference type="NCBI Taxonomy" id="1481888"/>
    <lineage>
        <taxon>Eukaryota</taxon>
        <taxon>Sar</taxon>
        <taxon>Alveolata</taxon>
        <taxon>Ciliophora</taxon>
        <taxon>Postciliodesmatophora</taxon>
        <taxon>Heterotrichea</taxon>
        <taxon>Heterotrichida</taxon>
        <taxon>Blepharismidae</taxon>
        <taxon>Blepharisma</taxon>
    </lineage>
</organism>
<feature type="signal peptide" evidence="1">
    <location>
        <begin position="1"/>
        <end position="17"/>
    </location>
</feature>
<proteinExistence type="predicted"/>
<dbReference type="Proteomes" id="UP001162131">
    <property type="component" value="Unassembled WGS sequence"/>
</dbReference>
<evidence type="ECO:0000313" key="2">
    <source>
        <dbReference type="EMBL" id="CAG9312337.1"/>
    </source>
</evidence>
<keyword evidence="3" id="KW-1185">Reference proteome</keyword>
<feature type="chain" id="PRO_5043347568" description="Dickkopf N-terminal cysteine-rich domain-containing protein" evidence="1">
    <location>
        <begin position="18"/>
        <end position="408"/>
    </location>
</feature>
<evidence type="ECO:0000256" key="1">
    <source>
        <dbReference type="SAM" id="SignalP"/>
    </source>
</evidence>
<sequence length="408" mass="45756">MQISVLFFLPLIILVSSEEANLSSQPSFLPYSWFDYPTSGCPSYTCKQLSQTLSNGTCAYYNSISDTFYIQKCPETQFCIPNQNDKNYSCVFQKISQPKSYPGEKCAASSDCDPEYSLGCGENFLCEGIKSNGKCTVSEQCNPGLSCQEISGGFGFCKPLISIGNIGCLSDFDCIYNAGCNKISNTNSNLNICVEYGSLQPGVEISVNSCIRNQNLMCSSGTCSNINGGNQYFCTENLESLNEAPARCYNTNVKDCISKTDPKTSYFIQGSCICGYNEDRFGYCSLNPGDKAYIQFRKIEMKWLSSEEVKNCNTKRRFWPHSEMCANSFWNERDISAMKYYYLSMIEFNQIRDINECALEVFLKEYSKSKENYESYDDAEDFTTCILNCILDFGSPESTAFCMASCLL</sequence>
<evidence type="ECO:0008006" key="4">
    <source>
        <dbReference type="Google" id="ProtNLM"/>
    </source>
</evidence>
<evidence type="ECO:0000313" key="3">
    <source>
        <dbReference type="Proteomes" id="UP001162131"/>
    </source>
</evidence>
<comment type="caution">
    <text evidence="2">The sequence shown here is derived from an EMBL/GenBank/DDBJ whole genome shotgun (WGS) entry which is preliminary data.</text>
</comment>
<accession>A0AAU9IGF1</accession>
<reference evidence="2" key="1">
    <citation type="submission" date="2021-09" db="EMBL/GenBank/DDBJ databases">
        <authorList>
            <consortium name="AG Swart"/>
            <person name="Singh M."/>
            <person name="Singh A."/>
            <person name="Seah K."/>
            <person name="Emmerich C."/>
        </authorList>
    </citation>
    <scope>NUCLEOTIDE SEQUENCE</scope>
    <source>
        <strain evidence="2">ATCC30299</strain>
    </source>
</reference>